<feature type="region of interest" description="Disordered" evidence="1">
    <location>
        <begin position="1"/>
        <end position="88"/>
    </location>
</feature>
<gene>
    <name evidence="2" type="ORF">U0070_004209</name>
</gene>
<feature type="compositionally biased region" description="Basic and acidic residues" evidence="1">
    <location>
        <begin position="51"/>
        <end position="60"/>
    </location>
</feature>
<proteinExistence type="predicted"/>
<dbReference type="Gene3D" id="6.10.250.1280">
    <property type="match status" value="1"/>
</dbReference>
<feature type="region of interest" description="Disordered" evidence="1">
    <location>
        <begin position="117"/>
        <end position="228"/>
    </location>
</feature>
<feature type="compositionally biased region" description="Polar residues" evidence="1">
    <location>
        <begin position="1"/>
        <end position="25"/>
    </location>
</feature>
<dbReference type="Proteomes" id="UP001488838">
    <property type="component" value="Unassembled WGS sequence"/>
</dbReference>
<organism evidence="2 3">
    <name type="scientific">Myodes glareolus</name>
    <name type="common">Bank vole</name>
    <name type="synonym">Clethrionomys glareolus</name>
    <dbReference type="NCBI Taxonomy" id="447135"/>
    <lineage>
        <taxon>Eukaryota</taxon>
        <taxon>Metazoa</taxon>
        <taxon>Chordata</taxon>
        <taxon>Craniata</taxon>
        <taxon>Vertebrata</taxon>
        <taxon>Euteleostomi</taxon>
        <taxon>Mammalia</taxon>
        <taxon>Eutheria</taxon>
        <taxon>Euarchontoglires</taxon>
        <taxon>Glires</taxon>
        <taxon>Rodentia</taxon>
        <taxon>Myomorpha</taxon>
        <taxon>Muroidea</taxon>
        <taxon>Cricetidae</taxon>
        <taxon>Arvicolinae</taxon>
        <taxon>Myodes</taxon>
    </lineage>
</organism>
<dbReference type="AlphaFoldDB" id="A0AAW0HNX3"/>
<protein>
    <submittedName>
        <fullName evidence="2">Uncharacterized protein</fullName>
    </submittedName>
</protein>
<keyword evidence="3" id="KW-1185">Reference proteome</keyword>
<evidence type="ECO:0000313" key="3">
    <source>
        <dbReference type="Proteomes" id="UP001488838"/>
    </source>
</evidence>
<sequence>MWSKTSAVSAVQTQVGNLHSEGTQSTEEDINKQINDKERVAAEMDYPNLREIVEQPRKEVPPTSSPLNRKGNRSTNNPTKQDLTASRTSVPTSYFIAALKTCTRFPIFKARNREVGGNVEQMSRSQSGSAGSWASPFNPVAEARTRLPGPPPARRAPPEEPKQQLPHSQPGDQRCHRLPPPSLGKPSSRAGLGARHRAATRAWAEPVSPAAPPRQQPSPEPLHGSSSS</sequence>
<evidence type="ECO:0000256" key="1">
    <source>
        <dbReference type="SAM" id="MobiDB-lite"/>
    </source>
</evidence>
<name>A0AAW0HNX3_MYOGA</name>
<feature type="compositionally biased region" description="Basic and acidic residues" evidence="1">
    <location>
        <begin position="29"/>
        <end position="42"/>
    </location>
</feature>
<reference evidence="2 3" key="1">
    <citation type="journal article" date="2023" name="bioRxiv">
        <title>Conserved and derived expression patterns and positive selection on dental genes reveal complex evolutionary context of ever-growing rodent molars.</title>
        <authorList>
            <person name="Calamari Z.T."/>
            <person name="Song A."/>
            <person name="Cohen E."/>
            <person name="Akter M."/>
            <person name="Roy R.D."/>
            <person name="Hallikas O."/>
            <person name="Christensen M.M."/>
            <person name="Li P."/>
            <person name="Marangoni P."/>
            <person name="Jernvall J."/>
            <person name="Klein O.D."/>
        </authorList>
    </citation>
    <scope>NUCLEOTIDE SEQUENCE [LARGE SCALE GENOMIC DNA]</scope>
    <source>
        <strain evidence="2">V071</strain>
    </source>
</reference>
<comment type="caution">
    <text evidence="2">The sequence shown here is derived from an EMBL/GenBank/DDBJ whole genome shotgun (WGS) entry which is preliminary data.</text>
</comment>
<dbReference type="EMBL" id="JBBHLL010000412">
    <property type="protein sequence ID" value="KAK7803573.1"/>
    <property type="molecule type" value="Genomic_DNA"/>
</dbReference>
<evidence type="ECO:0000313" key="2">
    <source>
        <dbReference type="EMBL" id="KAK7803573.1"/>
    </source>
</evidence>
<feature type="compositionally biased region" description="Polar residues" evidence="1">
    <location>
        <begin position="73"/>
        <end position="88"/>
    </location>
</feature>
<feature type="compositionally biased region" description="Polar residues" evidence="1">
    <location>
        <begin position="120"/>
        <end position="132"/>
    </location>
</feature>
<accession>A0AAW0HNX3</accession>
<feature type="compositionally biased region" description="Pro residues" evidence="1">
    <location>
        <begin position="209"/>
        <end position="220"/>
    </location>
</feature>